<gene>
    <name evidence="5" type="ORF">CKA81_01415</name>
</gene>
<dbReference type="CDD" id="cd06327">
    <property type="entry name" value="PBP1_SBP-like"/>
    <property type="match status" value="1"/>
</dbReference>
<dbReference type="Pfam" id="PF13458">
    <property type="entry name" value="Peripla_BP_6"/>
    <property type="match status" value="1"/>
</dbReference>
<dbReference type="EMBL" id="CP022987">
    <property type="protein sequence ID" value="QAA92650.1"/>
    <property type="molecule type" value="Genomic_DNA"/>
</dbReference>
<dbReference type="Gene3D" id="3.40.50.2300">
    <property type="match status" value="2"/>
</dbReference>
<feature type="domain" description="Leucine-binding protein" evidence="4">
    <location>
        <begin position="34"/>
        <end position="370"/>
    </location>
</feature>
<sequence>MNKNSICSYMAAAAAVVAFGSAHGQAIPVSDDVVRLGVLTDLSGLNSDFAGKGSVEAVKLAIEDMGGSVAGKKIDVIYADHLNKADVASATARKWLDTEGVDMITDLVSSPTSLAVVDVGRQKRKITMVTGGYSSRLTNEDCSPYNVHYQIDTVALANTPRLLTERGAKSWYFVTADYAFGRSMEKDATAMIEAAGGKVVGSVYPPFNNTDFSSYMLQAQSSGAQMIALANAGGDMINSVKAANEFGLTLSDKQSVMAMAFLLTDVHALGLDMAQNLYTIEGFYWDSNEETRKFAQRFFDRMNKMPSAIQAATYSSALTYLKAVEAAGTDDAQTVMEQMKSAPINDIYATNGKIREDGRLLKDLYVVQVKTPAESKKAWDYYHIRATVPAAEAFQPLSQSTCSYLKKDAA</sequence>
<accession>A0A410G8M8</accession>
<evidence type="ECO:0000256" key="2">
    <source>
        <dbReference type="ARBA" id="ARBA00022729"/>
    </source>
</evidence>
<dbReference type="InterPro" id="IPR028082">
    <property type="entry name" value="Peripla_BP_I"/>
</dbReference>
<dbReference type="OrthoDB" id="8887944at2"/>
<dbReference type="KEGG" id="pus:CKA81_01415"/>
<evidence type="ECO:0000256" key="1">
    <source>
        <dbReference type="ARBA" id="ARBA00010062"/>
    </source>
</evidence>
<dbReference type="AlphaFoldDB" id="A0A410G8M8"/>
<evidence type="ECO:0000259" key="4">
    <source>
        <dbReference type="Pfam" id="PF13458"/>
    </source>
</evidence>
<organism evidence="5 6">
    <name type="scientific">Pollutimonas thiosulfatoxidans</name>
    <dbReference type="NCBI Taxonomy" id="2028345"/>
    <lineage>
        <taxon>Bacteria</taxon>
        <taxon>Pseudomonadati</taxon>
        <taxon>Pseudomonadota</taxon>
        <taxon>Betaproteobacteria</taxon>
        <taxon>Burkholderiales</taxon>
        <taxon>Alcaligenaceae</taxon>
        <taxon>Pollutimonas</taxon>
    </lineage>
</organism>
<dbReference type="PANTHER" id="PTHR30483:SF6">
    <property type="entry name" value="PERIPLASMIC BINDING PROTEIN OF ABC TRANSPORTER FOR NATURAL AMINO ACIDS"/>
    <property type="match status" value="1"/>
</dbReference>
<evidence type="ECO:0000313" key="6">
    <source>
        <dbReference type="Proteomes" id="UP000283474"/>
    </source>
</evidence>
<name>A0A410G8M8_9BURK</name>
<reference evidence="5 6" key="1">
    <citation type="submission" date="2017-08" db="EMBL/GenBank/DDBJ databases">
        <authorList>
            <person name="Park S.-J."/>
            <person name="Kim H."/>
        </authorList>
    </citation>
    <scope>NUCLEOTIDE SEQUENCE [LARGE SCALE GENOMIC DNA]</scope>
    <source>
        <strain evidence="6">ye3</strain>
    </source>
</reference>
<feature type="signal peptide" evidence="3">
    <location>
        <begin position="1"/>
        <end position="26"/>
    </location>
</feature>
<dbReference type="InterPro" id="IPR028081">
    <property type="entry name" value="Leu-bd"/>
</dbReference>
<keyword evidence="2 3" id="KW-0732">Signal</keyword>
<dbReference type="SUPFAM" id="SSF53822">
    <property type="entry name" value="Periplasmic binding protein-like I"/>
    <property type="match status" value="1"/>
</dbReference>
<dbReference type="Proteomes" id="UP000283474">
    <property type="component" value="Chromosome"/>
</dbReference>
<dbReference type="PANTHER" id="PTHR30483">
    <property type="entry name" value="LEUCINE-SPECIFIC-BINDING PROTEIN"/>
    <property type="match status" value="1"/>
</dbReference>
<proteinExistence type="inferred from homology"/>
<dbReference type="InterPro" id="IPR051010">
    <property type="entry name" value="BCAA_transport"/>
</dbReference>
<feature type="chain" id="PRO_5019343358" evidence="3">
    <location>
        <begin position="27"/>
        <end position="410"/>
    </location>
</feature>
<evidence type="ECO:0000256" key="3">
    <source>
        <dbReference type="SAM" id="SignalP"/>
    </source>
</evidence>
<dbReference type="RefSeq" id="WP_128353703.1">
    <property type="nucleotide sequence ID" value="NZ_CP022987.1"/>
</dbReference>
<keyword evidence="6" id="KW-1185">Reference proteome</keyword>
<evidence type="ECO:0000313" key="5">
    <source>
        <dbReference type="EMBL" id="QAA92650.1"/>
    </source>
</evidence>
<comment type="similarity">
    <text evidence="1">Belongs to the leucine-binding protein family.</text>
</comment>
<protein>
    <submittedName>
        <fullName evidence="5">ABC transporter permease</fullName>
    </submittedName>
</protein>